<dbReference type="Gene3D" id="3.30.420.10">
    <property type="entry name" value="Ribonuclease H-like superfamily/Ribonuclease H"/>
    <property type="match status" value="1"/>
</dbReference>
<dbReference type="OrthoDB" id="10054020at2759"/>
<evidence type="ECO:0000313" key="3">
    <source>
        <dbReference type="EMBL" id="CAB4021829.1"/>
    </source>
</evidence>
<dbReference type="SUPFAM" id="SSF57903">
    <property type="entry name" value="FYVE/PHD zinc finger"/>
    <property type="match status" value="1"/>
</dbReference>
<dbReference type="PANTHER" id="PTHR37984:SF5">
    <property type="entry name" value="PROTEIN NYNRIN-LIKE"/>
    <property type="match status" value="1"/>
</dbReference>
<dbReference type="Gene3D" id="3.40.395.10">
    <property type="entry name" value="Adenoviral Proteinase, Chain A"/>
    <property type="match status" value="1"/>
</dbReference>
<dbReference type="EMBL" id="CACRXK020011648">
    <property type="protein sequence ID" value="CAB4021829.1"/>
    <property type="molecule type" value="Genomic_DNA"/>
</dbReference>
<keyword evidence="4" id="KW-1185">Reference proteome</keyword>
<feature type="compositionally biased region" description="Basic and acidic residues" evidence="1">
    <location>
        <begin position="7"/>
        <end position="26"/>
    </location>
</feature>
<dbReference type="PROSITE" id="PS50994">
    <property type="entry name" value="INTEGRASE"/>
    <property type="match status" value="1"/>
</dbReference>
<gene>
    <name evidence="3" type="ORF">PACLA_8A088119</name>
</gene>
<dbReference type="GO" id="GO:0015074">
    <property type="term" value="P:DNA integration"/>
    <property type="evidence" value="ECO:0007669"/>
    <property type="project" value="InterPro"/>
</dbReference>
<dbReference type="InterPro" id="IPR013083">
    <property type="entry name" value="Znf_RING/FYVE/PHD"/>
</dbReference>
<dbReference type="FunFam" id="1.10.340.70:FF:000001">
    <property type="entry name" value="Retrovirus-related Pol polyprotein from transposon gypsy-like Protein"/>
    <property type="match status" value="1"/>
</dbReference>
<dbReference type="SUPFAM" id="SSF54001">
    <property type="entry name" value="Cysteine proteinases"/>
    <property type="match status" value="1"/>
</dbReference>
<dbReference type="AlphaFoldDB" id="A0A6S7IY96"/>
<dbReference type="GO" id="GO:0003676">
    <property type="term" value="F:nucleic acid binding"/>
    <property type="evidence" value="ECO:0007669"/>
    <property type="project" value="InterPro"/>
</dbReference>
<dbReference type="Pfam" id="PF17921">
    <property type="entry name" value="Integrase_H2C2"/>
    <property type="match status" value="1"/>
</dbReference>
<name>A0A6S7IY96_PARCT</name>
<accession>A0A6S7IY96</accession>
<sequence>MVPEIEQDPKSEPQPEKKSRKDRIAEQKEKCERIVHYLQHGKHPEGLTKNQQRVVRAQAKKYSLDEANNELYYIVGGVQKKVVLTVEEIGEILHHHHSNAMGGHSGVNATLNKISNHYYWNGMKEDVQEYIMSCHQCQVYSKIKTQAPELIPIKVKGALELVGIDLIGPLPTTPDGFKYVCTFTDYFTKFVDFYPIKNKSADCVAKCIKKFTCRWGAPARLLSDQGREFVAKINDEVCREFGIKRSVTSAYHPQTNGLDERTNQTLKHRLSKLVNEHQNNWCDFLDEVAYSIRTQKQATTKYTPFFLMFGRNPNSPQMMTVVEDSSPAPDQLEDLLDEQVGERTALAEDVHKQVLSNVEIAQEKQKKQFQKRMAKGVKTFNIKVGDTIFKKQMKNVSRKGGKMEPIWMGPYRVTEIDKNQRATLIPLNDGAVPLKTKVPYDQLRPYMTSELYDIAQRDTAMPPRCNNMSPHAPISNIDVNHKDDTITNTNTNTVDTTTDTVDTTTNMVDTTTNKVDTTINTVDTTITNTVDTTITNTVDTTTNTVNTNSNTVDTTTNKVNTNSKKVNTNSNMVDTTTNKVNTNSKKVNTNSNTVDTTTNKVNTTTNKVKRKNKVGKSKRNILHCAANANPEKLVSTILKKNYWLTDEHMDHGQWLISKQFPKMKGFHSVLAFEGKTPKVEKGLKDFVQIVNIGGNHWVTVTNIGCEENRIKVYDTLYRSMSNTDKIKLAALLNTSLESMVIEWPSLQIQEGDSDCGLFAMAIALALCNGQDPCQQAYDQSAMRVHLATCFHCEEIAVFPLSKVKCKRSKSVEVTEELFCHCRMPYKEGDFMIECSNCLQWFHRSCDKVPRTV</sequence>
<evidence type="ECO:0000256" key="1">
    <source>
        <dbReference type="SAM" id="MobiDB-lite"/>
    </source>
</evidence>
<dbReference type="InterPro" id="IPR038765">
    <property type="entry name" value="Papain-like_cys_pep_sf"/>
</dbReference>
<feature type="non-terminal residue" evidence="3">
    <location>
        <position position="852"/>
    </location>
</feature>
<dbReference type="Gene3D" id="3.30.40.10">
    <property type="entry name" value="Zinc/RING finger domain, C3HC4 (zinc finger)"/>
    <property type="match status" value="1"/>
</dbReference>
<proteinExistence type="predicted"/>
<dbReference type="Pfam" id="PF00665">
    <property type="entry name" value="rve"/>
    <property type="match status" value="1"/>
</dbReference>
<dbReference type="InterPro" id="IPR012337">
    <property type="entry name" value="RNaseH-like_sf"/>
</dbReference>
<dbReference type="Proteomes" id="UP001152795">
    <property type="component" value="Unassembled WGS sequence"/>
</dbReference>
<dbReference type="SUPFAM" id="SSF53098">
    <property type="entry name" value="Ribonuclease H-like"/>
    <property type="match status" value="1"/>
</dbReference>
<comment type="caution">
    <text evidence="3">The sequence shown here is derived from an EMBL/GenBank/DDBJ whole genome shotgun (WGS) entry which is preliminary data.</text>
</comment>
<dbReference type="InterPro" id="IPR041588">
    <property type="entry name" value="Integrase_H2C2"/>
</dbReference>
<dbReference type="PANTHER" id="PTHR37984">
    <property type="entry name" value="PROTEIN CBG26694"/>
    <property type="match status" value="1"/>
</dbReference>
<organism evidence="3 4">
    <name type="scientific">Paramuricea clavata</name>
    <name type="common">Red gorgonian</name>
    <name type="synonym">Violescent sea-whip</name>
    <dbReference type="NCBI Taxonomy" id="317549"/>
    <lineage>
        <taxon>Eukaryota</taxon>
        <taxon>Metazoa</taxon>
        <taxon>Cnidaria</taxon>
        <taxon>Anthozoa</taxon>
        <taxon>Octocorallia</taxon>
        <taxon>Malacalcyonacea</taxon>
        <taxon>Plexauridae</taxon>
        <taxon>Paramuricea</taxon>
    </lineage>
</organism>
<dbReference type="InterPro" id="IPR036397">
    <property type="entry name" value="RNaseH_sf"/>
</dbReference>
<evidence type="ECO:0000259" key="2">
    <source>
        <dbReference type="PROSITE" id="PS50994"/>
    </source>
</evidence>
<dbReference type="Gene3D" id="1.10.340.70">
    <property type="match status" value="1"/>
</dbReference>
<reference evidence="3" key="1">
    <citation type="submission" date="2020-04" db="EMBL/GenBank/DDBJ databases">
        <authorList>
            <person name="Alioto T."/>
            <person name="Alioto T."/>
            <person name="Gomez Garrido J."/>
        </authorList>
    </citation>
    <scope>NUCLEOTIDE SEQUENCE</scope>
    <source>
        <strain evidence="3">A484AB</strain>
    </source>
</reference>
<dbReference type="InterPro" id="IPR011011">
    <property type="entry name" value="Znf_FYVE_PHD"/>
</dbReference>
<evidence type="ECO:0000313" key="4">
    <source>
        <dbReference type="Proteomes" id="UP001152795"/>
    </source>
</evidence>
<dbReference type="FunFam" id="3.30.420.10:FF:000032">
    <property type="entry name" value="Retrovirus-related Pol polyprotein from transposon 297-like Protein"/>
    <property type="match status" value="1"/>
</dbReference>
<dbReference type="InterPro" id="IPR050951">
    <property type="entry name" value="Retrovirus_Pol_polyprotein"/>
</dbReference>
<feature type="region of interest" description="Disordered" evidence="1">
    <location>
        <begin position="1"/>
        <end position="26"/>
    </location>
</feature>
<protein>
    <submittedName>
        <fullName evidence="3">Gag-pol fusion</fullName>
    </submittedName>
</protein>
<dbReference type="InterPro" id="IPR001584">
    <property type="entry name" value="Integrase_cat-core"/>
</dbReference>
<feature type="domain" description="Integrase catalytic" evidence="2">
    <location>
        <begin position="148"/>
        <end position="312"/>
    </location>
</feature>